<dbReference type="GO" id="GO:0005524">
    <property type="term" value="F:ATP binding"/>
    <property type="evidence" value="ECO:0007669"/>
    <property type="project" value="InterPro"/>
</dbReference>
<dbReference type="GO" id="GO:0004672">
    <property type="term" value="F:protein kinase activity"/>
    <property type="evidence" value="ECO:0007669"/>
    <property type="project" value="InterPro"/>
</dbReference>
<dbReference type="OrthoDB" id="840771at2759"/>
<sequence length="374" mass="41721">MVYAAMDETENLQLTPKASDYEIMSDLGQSTGIFGIVAMVRHSPTNSLLAAKRYELDRLTSEEEDLIRFEVCMAKQLKHPNVLPCVASFVWDQSVCILSPLMDLGSCNDLITNYFQSGIPELAVAFILREALHGLDYIHRQGIILRSIRASHLFVCQRGRVRIGGLRYACSIIKDGKWLKCLHDFPSSTLPNLNWLSPEILEQDMMGYNSKSDVFSLGITTCEMANGIVPFADMEPLLMLTEKIGGRCPQLLDKYAVPYLTETSSQQPDSGVGTSAEISEAEEAALSAVEKREFSENFHHFVEMCLSRASNVRPSPAHLVNHLFFKQCRKGSLAAVLSPYLANQACAAINHDMLTDMTAERISDLQLDSVQWNF</sequence>
<accession>A0A8S1C5Y5</accession>
<dbReference type="InterPro" id="IPR047173">
    <property type="entry name" value="STRAD_A/B-like"/>
</dbReference>
<feature type="domain" description="Protein kinase" evidence="2">
    <location>
        <begin position="23"/>
        <end position="325"/>
    </location>
</feature>
<dbReference type="Gene3D" id="3.30.200.20">
    <property type="entry name" value="Phosphorylase Kinase, domain 1"/>
    <property type="match status" value="1"/>
</dbReference>
<dbReference type="Pfam" id="PF00069">
    <property type="entry name" value="Pkinase"/>
    <property type="match status" value="1"/>
</dbReference>
<dbReference type="AlphaFoldDB" id="A0A8S1C5Y5"/>
<dbReference type="Proteomes" id="UP000494165">
    <property type="component" value="Unassembled WGS sequence"/>
</dbReference>
<dbReference type="PANTHER" id="PTHR48014:SF21">
    <property type="entry name" value="SERINE_THREONINE-PROTEIN KINASE FRAY2"/>
    <property type="match status" value="1"/>
</dbReference>
<evidence type="ECO:0000259" key="2">
    <source>
        <dbReference type="PROSITE" id="PS50011"/>
    </source>
</evidence>
<dbReference type="SUPFAM" id="SSF56112">
    <property type="entry name" value="Protein kinase-like (PK-like)"/>
    <property type="match status" value="1"/>
</dbReference>
<dbReference type="GO" id="GO:1902554">
    <property type="term" value="C:serine/threonine protein kinase complex"/>
    <property type="evidence" value="ECO:0007669"/>
    <property type="project" value="TreeGrafter"/>
</dbReference>
<gene>
    <name evidence="3" type="ORF">CLODIP_2_CD09314</name>
</gene>
<evidence type="ECO:0000313" key="4">
    <source>
        <dbReference type="Proteomes" id="UP000494165"/>
    </source>
</evidence>
<dbReference type="InterPro" id="IPR011009">
    <property type="entry name" value="Kinase-like_dom_sf"/>
</dbReference>
<dbReference type="GO" id="GO:0006611">
    <property type="term" value="P:protein export from nucleus"/>
    <property type="evidence" value="ECO:0007669"/>
    <property type="project" value="TreeGrafter"/>
</dbReference>
<protein>
    <recommendedName>
        <fullName evidence="2">Protein kinase domain-containing protein</fullName>
    </recommendedName>
</protein>
<comment type="caution">
    <text evidence="3">The sequence shown here is derived from an EMBL/GenBank/DDBJ whole genome shotgun (WGS) entry which is preliminary data.</text>
</comment>
<keyword evidence="4" id="KW-1185">Reference proteome</keyword>
<dbReference type="GO" id="GO:0043539">
    <property type="term" value="F:protein serine/threonine kinase activator activity"/>
    <property type="evidence" value="ECO:0007669"/>
    <property type="project" value="InterPro"/>
</dbReference>
<dbReference type="EMBL" id="CADEPI010000016">
    <property type="protein sequence ID" value="CAB3364562.1"/>
    <property type="molecule type" value="Genomic_DNA"/>
</dbReference>
<evidence type="ECO:0000313" key="3">
    <source>
        <dbReference type="EMBL" id="CAB3364562.1"/>
    </source>
</evidence>
<evidence type="ECO:0000256" key="1">
    <source>
        <dbReference type="ARBA" id="ARBA00008874"/>
    </source>
</evidence>
<organism evidence="3 4">
    <name type="scientific">Cloeon dipterum</name>
    <dbReference type="NCBI Taxonomy" id="197152"/>
    <lineage>
        <taxon>Eukaryota</taxon>
        <taxon>Metazoa</taxon>
        <taxon>Ecdysozoa</taxon>
        <taxon>Arthropoda</taxon>
        <taxon>Hexapoda</taxon>
        <taxon>Insecta</taxon>
        <taxon>Pterygota</taxon>
        <taxon>Palaeoptera</taxon>
        <taxon>Ephemeroptera</taxon>
        <taxon>Pisciforma</taxon>
        <taxon>Baetidae</taxon>
        <taxon>Cloeon</taxon>
    </lineage>
</organism>
<dbReference type="PROSITE" id="PS50011">
    <property type="entry name" value="PROTEIN_KINASE_DOM"/>
    <property type="match status" value="1"/>
</dbReference>
<dbReference type="InterPro" id="IPR000719">
    <property type="entry name" value="Prot_kinase_dom"/>
</dbReference>
<comment type="similarity">
    <text evidence="1">Belongs to the protein kinase superfamily. STE Ser/Thr protein kinase family. STE20 subfamily.</text>
</comment>
<name>A0A8S1C5Y5_9INSE</name>
<reference evidence="3 4" key="1">
    <citation type="submission" date="2020-04" db="EMBL/GenBank/DDBJ databases">
        <authorList>
            <person name="Alioto T."/>
            <person name="Alioto T."/>
            <person name="Gomez Garrido J."/>
        </authorList>
    </citation>
    <scope>NUCLEOTIDE SEQUENCE [LARGE SCALE GENOMIC DNA]</scope>
</reference>
<dbReference type="Gene3D" id="1.10.510.10">
    <property type="entry name" value="Transferase(Phosphotransferase) domain 1"/>
    <property type="match status" value="1"/>
</dbReference>
<dbReference type="PANTHER" id="PTHR48014">
    <property type="entry name" value="SERINE/THREONINE-PROTEIN KINASE FRAY2"/>
    <property type="match status" value="1"/>
</dbReference>
<proteinExistence type="inferred from homology"/>